<dbReference type="EMBL" id="JAEDAO010000001">
    <property type="protein sequence ID" value="MBK0394854.1"/>
    <property type="molecule type" value="Genomic_DNA"/>
</dbReference>
<comment type="subcellular location">
    <subcellularLocation>
        <location evidence="1">Cell membrane</location>
        <topology evidence="1">Multi-pass membrane protein</topology>
    </subcellularLocation>
</comment>
<dbReference type="GO" id="GO:0005886">
    <property type="term" value="C:plasma membrane"/>
    <property type="evidence" value="ECO:0007669"/>
    <property type="project" value="UniProtKB-SubCell"/>
</dbReference>
<dbReference type="GO" id="GO:0022857">
    <property type="term" value="F:transmembrane transporter activity"/>
    <property type="evidence" value="ECO:0007669"/>
    <property type="project" value="TreeGrafter"/>
</dbReference>
<evidence type="ECO:0000256" key="5">
    <source>
        <dbReference type="ARBA" id="ARBA00023136"/>
    </source>
</evidence>
<keyword evidence="3 6" id="KW-0812">Transmembrane</keyword>
<dbReference type="PANTHER" id="PTHR30572">
    <property type="entry name" value="MEMBRANE COMPONENT OF TRANSPORTER-RELATED"/>
    <property type="match status" value="1"/>
</dbReference>
<keyword evidence="10" id="KW-1185">Reference proteome</keyword>
<evidence type="ECO:0000256" key="4">
    <source>
        <dbReference type="ARBA" id="ARBA00022989"/>
    </source>
</evidence>
<accession>A0A934USG8</accession>
<organism evidence="9 10">
    <name type="scientific">Ramlibacter algicola</name>
    <dbReference type="NCBI Taxonomy" id="2795217"/>
    <lineage>
        <taxon>Bacteria</taxon>
        <taxon>Pseudomonadati</taxon>
        <taxon>Pseudomonadota</taxon>
        <taxon>Betaproteobacteria</taxon>
        <taxon>Burkholderiales</taxon>
        <taxon>Comamonadaceae</taxon>
        <taxon>Ramlibacter</taxon>
    </lineage>
</organism>
<dbReference type="Proteomes" id="UP000617041">
    <property type="component" value="Unassembled WGS sequence"/>
</dbReference>
<evidence type="ECO:0000313" key="10">
    <source>
        <dbReference type="Proteomes" id="UP000617041"/>
    </source>
</evidence>
<feature type="transmembrane region" description="Helical" evidence="6">
    <location>
        <begin position="407"/>
        <end position="427"/>
    </location>
</feature>
<dbReference type="AlphaFoldDB" id="A0A934USG8"/>
<dbReference type="PANTHER" id="PTHR30572:SF18">
    <property type="entry name" value="ABC-TYPE MACROLIDE FAMILY EXPORT SYSTEM PERMEASE COMPONENT 2"/>
    <property type="match status" value="1"/>
</dbReference>
<dbReference type="Pfam" id="PF02687">
    <property type="entry name" value="FtsX"/>
    <property type="match status" value="1"/>
</dbReference>
<feature type="transmembrane region" description="Helical" evidence="6">
    <location>
        <begin position="363"/>
        <end position="387"/>
    </location>
</feature>
<dbReference type="Pfam" id="PF12704">
    <property type="entry name" value="MacB_PCD"/>
    <property type="match status" value="1"/>
</dbReference>
<evidence type="ECO:0000256" key="1">
    <source>
        <dbReference type="ARBA" id="ARBA00004651"/>
    </source>
</evidence>
<evidence type="ECO:0000256" key="2">
    <source>
        <dbReference type="ARBA" id="ARBA00022475"/>
    </source>
</evidence>
<dbReference type="InterPro" id="IPR050250">
    <property type="entry name" value="Macrolide_Exporter_MacB"/>
</dbReference>
<keyword evidence="2" id="KW-1003">Cell membrane</keyword>
<evidence type="ECO:0000256" key="6">
    <source>
        <dbReference type="SAM" id="Phobius"/>
    </source>
</evidence>
<evidence type="ECO:0000259" key="7">
    <source>
        <dbReference type="Pfam" id="PF02687"/>
    </source>
</evidence>
<gene>
    <name evidence="9" type="ORF">I8E28_19775</name>
</gene>
<evidence type="ECO:0000259" key="8">
    <source>
        <dbReference type="Pfam" id="PF12704"/>
    </source>
</evidence>
<feature type="transmembrane region" description="Helical" evidence="6">
    <location>
        <begin position="315"/>
        <end position="337"/>
    </location>
</feature>
<keyword evidence="5 6" id="KW-0472">Membrane</keyword>
<feature type="domain" description="ABC3 transporter permease C-terminal" evidence="7">
    <location>
        <begin position="319"/>
        <end position="432"/>
    </location>
</feature>
<keyword evidence="4 6" id="KW-1133">Transmembrane helix</keyword>
<protein>
    <submittedName>
        <fullName evidence="9">ABC transporter permease</fullName>
    </submittedName>
</protein>
<comment type="caution">
    <text evidence="9">The sequence shown here is derived from an EMBL/GenBank/DDBJ whole genome shotgun (WGS) entry which is preliminary data.</text>
</comment>
<reference evidence="9" key="1">
    <citation type="submission" date="2020-12" db="EMBL/GenBank/DDBJ databases">
        <title>Ramlibacter sp. nov., isolated from a freshwater alga, Cryptomonas.</title>
        <authorList>
            <person name="Kim H.M."/>
            <person name="Jeon C.O."/>
        </authorList>
    </citation>
    <scope>NUCLEOTIDE SEQUENCE</scope>
    <source>
        <strain evidence="9">CrO1</strain>
    </source>
</reference>
<evidence type="ECO:0000313" key="9">
    <source>
        <dbReference type="EMBL" id="MBK0394854.1"/>
    </source>
</evidence>
<name>A0A934USG8_9BURK</name>
<proteinExistence type="predicted"/>
<sequence>MFRYHLMLGVRSLRRNPILTALMVLTLAIGVAASMSTLTVLHVMSGDPIPAKSDRLVVPMLDNAELQGYVPGEKRAFYHNQVTYQDSMAMLRSGQGVRRTVVQDVFGAIEPARPDLPVPTVQGVATTTDYFPMFEVPFRHGAPWSAEQDRGAANVAVLSRKKAEDLFGAGNPVGKRFRMWDREFTVVGMLDEWSPVPRYTHVINGNGGSFNGDDEVYVPMSVAVAAEQSSNGSTSCMKDPPRPGYQGFLESECIYLQFWFELAAASDRPKLRDWLEGYVREQRRLGRFERPQPVALYDVREWLDHMEVVPKDHKAAAWLSIGFLLLCMVNTMGLLLAKFSARAPEIGVRRALGATRGTVFRQYMVEAGVVGLAGGTLGLLLSGASLWVIRQQSRDLSVVARMDWEMLATTFAIAILAALMAGLLPTWRSAQVTPALQLKSQ</sequence>
<dbReference type="InterPro" id="IPR003838">
    <property type="entry name" value="ABC3_permease_C"/>
</dbReference>
<evidence type="ECO:0000256" key="3">
    <source>
        <dbReference type="ARBA" id="ARBA00022692"/>
    </source>
</evidence>
<dbReference type="RefSeq" id="WP_200789936.1">
    <property type="nucleotide sequence ID" value="NZ_JAEDAO010000001.1"/>
</dbReference>
<dbReference type="InterPro" id="IPR025857">
    <property type="entry name" value="MacB_PCD"/>
</dbReference>
<feature type="domain" description="MacB-like periplasmic core" evidence="8">
    <location>
        <begin position="20"/>
        <end position="227"/>
    </location>
</feature>